<comment type="caution">
    <text evidence="1">The sequence shown here is derived from an EMBL/GenBank/DDBJ whole genome shotgun (WGS) entry which is preliminary data.</text>
</comment>
<name>A0AAD4Z6Z9_PRUDU</name>
<accession>A0AAD4Z6Z9</accession>
<keyword evidence="2" id="KW-1185">Reference proteome</keyword>
<dbReference type="AlphaFoldDB" id="A0AAD4Z6Z9"/>
<protein>
    <submittedName>
        <fullName evidence="1">Uncharacterized protein</fullName>
    </submittedName>
</protein>
<evidence type="ECO:0000313" key="2">
    <source>
        <dbReference type="Proteomes" id="UP001054821"/>
    </source>
</evidence>
<organism evidence="1 2">
    <name type="scientific">Prunus dulcis</name>
    <name type="common">Almond</name>
    <name type="synonym">Amygdalus dulcis</name>
    <dbReference type="NCBI Taxonomy" id="3755"/>
    <lineage>
        <taxon>Eukaryota</taxon>
        <taxon>Viridiplantae</taxon>
        <taxon>Streptophyta</taxon>
        <taxon>Embryophyta</taxon>
        <taxon>Tracheophyta</taxon>
        <taxon>Spermatophyta</taxon>
        <taxon>Magnoliopsida</taxon>
        <taxon>eudicotyledons</taxon>
        <taxon>Gunneridae</taxon>
        <taxon>Pentapetalae</taxon>
        <taxon>rosids</taxon>
        <taxon>fabids</taxon>
        <taxon>Rosales</taxon>
        <taxon>Rosaceae</taxon>
        <taxon>Amygdaloideae</taxon>
        <taxon>Amygdaleae</taxon>
        <taxon>Prunus</taxon>
    </lineage>
</organism>
<proteinExistence type="predicted"/>
<dbReference type="Proteomes" id="UP001054821">
    <property type="component" value="Chromosome 4"/>
</dbReference>
<evidence type="ECO:0000313" key="1">
    <source>
        <dbReference type="EMBL" id="KAI5334824.1"/>
    </source>
</evidence>
<reference evidence="1 2" key="1">
    <citation type="journal article" date="2022" name="G3 (Bethesda)">
        <title>Whole-genome sequence and methylome profiling of the almond [Prunus dulcis (Mill.) D.A. Webb] cultivar 'Nonpareil'.</title>
        <authorList>
            <person name="D'Amico-Willman K.M."/>
            <person name="Ouma W.Z."/>
            <person name="Meulia T."/>
            <person name="Sideli G.M."/>
            <person name="Gradziel T.M."/>
            <person name="Fresnedo-Ramirez J."/>
        </authorList>
    </citation>
    <scope>NUCLEOTIDE SEQUENCE [LARGE SCALE GENOMIC DNA]</scope>
    <source>
        <strain evidence="1">Clone GOH B32 T37-40</strain>
    </source>
</reference>
<sequence>MPEARPVELFAVARDDCVWEAKLANDVFSHKVLDFSYSDCSKGFGFDQFCEVVHCNHREFELSLALRHWADEIQSPLCKQLGTDHRGERFSGQLRN</sequence>
<gene>
    <name evidence="1" type="ORF">L3X38_024957</name>
</gene>
<dbReference type="EMBL" id="JAJFAZ020000004">
    <property type="protein sequence ID" value="KAI5334824.1"/>
    <property type="molecule type" value="Genomic_DNA"/>
</dbReference>